<feature type="domain" description="MOSC" evidence="1">
    <location>
        <begin position="35"/>
        <end position="169"/>
    </location>
</feature>
<dbReference type="PROSITE" id="PS51340">
    <property type="entry name" value="MOSC"/>
    <property type="match status" value="1"/>
</dbReference>
<dbReference type="SUPFAM" id="SSF50800">
    <property type="entry name" value="PK beta-barrel domain-like"/>
    <property type="match status" value="1"/>
</dbReference>
<dbReference type="InterPro" id="IPR005163">
    <property type="entry name" value="Tri_helical_YiiM-like"/>
</dbReference>
<name>A0ABW6VDE0_MICFU</name>
<dbReference type="RefSeq" id="WP_387345460.1">
    <property type="nucleotide sequence ID" value="NZ_JBIAXI010000021.1"/>
</dbReference>
<keyword evidence="3" id="KW-1185">Reference proteome</keyword>
<dbReference type="Gene3D" id="2.40.33.20">
    <property type="entry name" value="PK beta-barrel domain-like"/>
    <property type="match status" value="1"/>
</dbReference>
<evidence type="ECO:0000313" key="2">
    <source>
        <dbReference type="EMBL" id="MFF4777043.1"/>
    </source>
</evidence>
<accession>A0ABW6VDE0</accession>
<proteinExistence type="predicted"/>
<evidence type="ECO:0000313" key="3">
    <source>
        <dbReference type="Proteomes" id="UP001602119"/>
    </source>
</evidence>
<organism evidence="2 3">
    <name type="scientific">Microtetraspora fusca</name>
    <dbReference type="NCBI Taxonomy" id="1997"/>
    <lineage>
        <taxon>Bacteria</taxon>
        <taxon>Bacillati</taxon>
        <taxon>Actinomycetota</taxon>
        <taxon>Actinomycetes</taxon>
        <taxon>Streptosporangiales</taxon>
        <taxon>Streptosporangiaceae</taxon>
        <taxon>Microtetraspora</taxon>
    </lineage>
</organism>
<sequence>MTRERSGARVLAVSVGAVGDLPWRDRAIRSAIAKKPVAGPVPVTALGLAGDEQGDRSRHGGPDKALCVFPVEHYRHYERLLERRLDRPAFGENLTTTGLNEGETRIGDVLRVGEAVLQVSLPRNPCYRLGARYGVRELPVWFERSGRTGFYLRVLSEGEVQAGDAIELLDRPRPHATIAEANRVMHHDRHDHAAVEALLVPELGASWRRTFERRLAGQIDDPASRRYGPE</sequence>
<reference evidence="2 3" key="1">
    <citation type="submission" date="2024-10" db="EMBL/GenBank/DDBJ databases">
        <title>The Natural Products Discovery Center: Release of the First 8490 Sequenced Strains for Exploring Actinobacteria Biosynthetic Diversity.</title>
        <authorList>
            <person name="Kalkreuter E."/>
            <person name="Kautsar S.A."/>
            <person name="Yang D."/>
            <person name="Bader C.D."/>
            <person name="Teijaro C.N."/>
            <person name="Fluegel L."/>
            <person name="Davis C.M."/>
            <person name="Simpson J.R."/>
            <person name="Lauterbach L."/>
            <person name="Steele A.D."/>
            <person name="Gui C."/>
            <person name="Meng S."/>
            <person name="Li G."/>
            <person name="Viehrig K."/>
            <person name="Ye F."/>
            <person name="Su P."/>
            <person name="Kiefer A.F."/>
            <person name="Nichols A."/>
            <person name="Cepeda A.J."/>
            <person name="Yan W."/>
            <person name="Fan B."/>
            <person name="Jiang Y."/>
            <person name="Adhikari A."/>
            <person name="Zheng C.-J."/>
            <person name="Schuster L."/>
            <person name="Cowan T.M."/>
            <person name="Smanski M.J."/>
            <person name="Chevrette M.G."/>
            <person name="De Carvalho L.P.S."/>
            <person name="Shen B."/>
        </authorList>
    </citation>
    <scope>NUCLEOTIDE SEQUENCE [LARGE SCALE GENOMIC DNA]</scope>
    <source>
        <strain evidence="2 3">NPDC001281</strain>
    </source>
</reference>
<dbReference type="Pfam" id="PF03475">
    <property type="entry name" value="YiiM_3-alpha"/>
    <property type="match status" value="1"/>
</dbReference>
<comment type="caution">
    <text evidence="2">The sequence shown here is derived from an EMBL/GenBank/DDBJ whole genome shotgun (WGS) entry which is preliminary data.</text>
</comment>
<protein>
    <submittedName>
        <fullName evidence="2">MOSC domain-containing protein</fullName>
    </submittedName>
</protein>
<dbReference type="Proteomes" id="UP001602119">
    <property type="component" value="Unassembled WGS sequence"/>
</dbReference>
<dbReference type="InterPro" id="IPR052353">
    <property type="entry name" value="Benzoxazolinone_Detox_Enz"/>
</dbReference>
<dbReference type="Pfam" id="PF03473">
    <property type="entry name" value="MOSC"/>
    <property type="match status" value="1"/>
</dbReference>
<dbReference type="InterPro" id="IPR011037">
    <property type="entry name" value="Pyrv_Knase-like_insert_dom_sf"/>
</dbReference>
<gene>
    <name evidence="2" type="ORF">ACFY05_29710</name>
</gene>
<dbReference type="PANTHER" id="PTHR30212:SF2">
    <property type="entry name" value="PROTEIN YIIM"/>
    <property type="match status" value="1"/>
</dbReference>
<dbReference type="InterPro" id="IPR005302">
    <property type="entry name" value="MoCF_Sase_C"/>
</dbReference>
<dbReference type="PANTHER" id="PTHR30212">
    <property type="entry name" value="PROTEIN YIIM"/>
    <property type="match status" value="1"/>
</dbReference>
<dbReference type="EMBL" id="JBIAXI010000021">
    <property type="protein sequence ID" value="MFF4777043.1"/>
    <property type="molecule type" value="Genomic_DNA"/>
</dbReference>
<evidence type="ECO:0000259" key="1">
    <source>
        <dbReference type="PROSITE" id="PS51340"/>
    </source>
</evidence>